<evidence type="ECO:0000256" key="3">
    <source>
        <dbReference type="ARBA" id="ARBA00022555"/>
    </source>
</evidence>
<evidence type="ECO:0000256" key="4">
    <source>
        <dbReference type="ARBA" id="ARBA00022630"/>
    </source>
</evidence>
<evidence type="ECO:0000256" key="11">
    <source>
        <dbReference type="ARBA" id="ARBA00048802"/>
    </source>
</evidence>
<keyword evidence="5 12" id="KW-0288">FMN</keyword>
<evidence type="ECO:0000256" key="7">
    <source>
        <dbReference type="ARBA" id="ARBA00022857"/>
    </source>
</evidence>
<protein>
    <recommendedName>
        <fullName evidence="12">tRNA-dihydrouridine synthase</fullName>
        <ecNumber evidence="12">1.3.1.-</ecNumber>
    </recommendedName>
</protein>
<proteinExistence type="inferred from homology"/>
<evidence type="ECO:0000256" key="10">
    <source>
        <dbReference type="ARBA" id="ARBA00048205"/>
    </source>
</evidence>
<dbReference type="EC" id="1.3.1.-" evidence="12"/>
<keyword evidence="6 12" id="KW-0819">tRNA processing</keyword>
<comment type="cofactor">
    <cofactor evidence="1 12">
        <name>FMN</name>
        <dbReference type="ChEBI" id="CHEBI:58210"/>
    </cofactor>
</comment>
<accession>A0ABV8UJP3</accession>
<keyword evidence="4 12" id="KW-0285">Flavoprotein</keyword>
<reference evidence="15" key="1">
    <citation type="journal article" date="2019" name="Int. J. Syst. Evol. Microbiol.">
        <title>The Global Catalogue of Microorganisms (GCM) 10K type strain sequencing project: providing services to taxonomists for standard genome sequencing and annotation.</title>
        <authorList>
            <consortium name="The Broad Institute Genomics Platform"/>
            <consortium name="The Broad Institute Genome Sequencing Center for Infectious Disease"/>
            <person name="Wu L."/>
            <person name="Ma J."/>
        </authorList>
    </citation>
    <scope>NUCLEOTIDE SEQUENCE [LARGE SCALE GENOMIC DNA]</scope>
    <source>
        <strain evidence="15">CECT 8472</strain>
    </source>
</reference>
<keyword evidence="3" id="KW-0820">tRNA-binding</keyword>
<evidence type="ECO:0000313" key="14">
    <source>
        <dbReference type="EMBL" id="MFC4351407.1"/>
    </source>
</evidence>
<evidence type="ECO:0000313" key="15">
    <source>
        <dbReference type="Proteomes" id="UP001595799"/>
    </source>
</evidence>
<comment type="catalytic activity">
    <reaction evidence="10">
        <text>a 5,6-dihydrouridine in tRNA + NADP(+) = a uridine in tRNA + NADPH + H(+)</text>
        <dbReference type="Rhea" id="RHEA:23624"/>
        <dbReference type="Rhea" id="RHEA-COMP:13339"/>
        <dbReference type="Rhea" id="RHEA-COMP:13887"/>
        <dbReference type="ChEBI" id="CHEBI:15378"/>
        <dbReference type="ChEBI" id="CHEBI:57783"/>
        <dbReference type="ChEBI" id="CHEBI:58349"/>
        <dbReference type="ChEBI" id="CHEBI:65315"/>
        <dbReference type="ChEBI" id="CHEBI:74443"/>
    </reaction>
</comment>
<dbReference type="Gene3D" id="1.10.1200.80">
    <property type="entry name" value="Putative flavin oxidoreducatase, domain 2"/>
    <property type="match status" value="1"/>
</dbReference>
<keyword evidence="9 12" id="KW-0560">Oxidoreductase</keyword>
<feature type="domain" description="DUS-like FMN-binding" evidence="13">
    <location>
        <begin position="16"/>
        <end position="320"/>
    </location>
</feature>
<keyword evidence="15" id="KW-1185">Reference proteome</keyword>
<evidence type="ECO:0000256" key="9">
    <source>
        <dbReference type="ARBA" id="ARBA00023002"/>
    </source>
</evidence>
<evidence type="ECO:0000256" key="8">
    <source>
        <dbReference type="ARBA" id="ARBA00022884"/>
    </source>
</evidence>
<dbReference type="PROSITE" id="PS01136">
    <property type="entry name" value="UPF0034"/>
    <property type="match status" value="1"/>
</dbReference>
<dbReference type="InterPro" id="IPR035587">
    <property type="entry name" value="DUS-like_FMN-bd"/>
</dbReference>
<keyword evidence="8" id="KW-0694">RNA-binding</keyword>
<dbReference type="PIRSF" id="PIRSF006621">
    <property type="entry name" value="Dus"/>
    <property type="match status" value="1"/>
</dbReference>
<comment type="catalytic activity">
    <reaction evidence="11">
        <text>a 5,6-dihydrouridine in tRNA + NAD(+) = a uridine in tRNA + NADH + H(+)</text>
        <dbReference type="Rhea" id="RHEA:54452"/>
        <dbReference type="Rhea" id="RHEA-COMP:13339"/>
        <dbReference type="Rhea" id="RHEA-COMP:13887"/>
        <dbReference type="ChEBI" id="CHEBI:15378"/>
        <dbReference type="ChEBI" id="CHEBI:57540"/>
        <dbReference type="ChEBI" id="CHEBI:57945"/>
        <dbReference type="ChEBI" id="CHEBI:65315"/>
        <dbReference type="ChEBI" id="CHEBI:74443"/>
    </reaction>
</comment>
<dbReference type="Proteomes" id="UP001595799">
    <property type="component" value="Unassembled WGS sequence"/>
</dbReference>
<name>A0ABV8UJP3_9PROT</name>
<dbReference type="InterPro" id="IPR004652">
    <property type="entry name" value="DusB-like"/>
</dbReference>
<dbReference type="InterPro" id="IPR013785">
    <property type="entry name" value="Aldolase_TIM"/>
</dbReference>
<dbReference type="GO" id="GO:0016491">
    <property type="term" value="F:oxidoreductase activity"/>
    <property type="evidence" value="ECO:0007669"/>
    <property type="project" value="UniProtKB-KW"/>
</dbReference>
<dbReference type="EMBL" id="JBHSCW010000003">
    <property type="protein sequence ID" value="MFC4351407.1"/>
    <property type="molecule type" value="Genomic_DNA"/>
</dbReference>
<dbReference type="InterPro" id="IPR018517">
    <property type="entry name" value="tRNA_hU_synthase_CS"/>
</dbReference>
<evidence type="ECO:0000256" key="2">
    <source>
        <dbReference type="ARBA" id="ARBA00002790"/>
    </source>
</evidence>
<evidence type="ECO:0000256" key="1">
    <source>
        <dbReference type="ARBA" id="ARBA00001917"/>
    </source>
</evidence>
<evidence type="ECO:0000256" key="5">
    <source>
        <dbReference type="ARBA" id="ARBA00022643"/>
    </source>
</evidence>
<dbReference type="NCBIfam" id="TIGR00737">
    <property type="entry name" value="nifR3_yhdG"/>
    <property type="match status" value="1"/>
</dbReference>
<evidence type="ECO:0000256" key="12">
    <source>
        <dbReference type="PIRNR" id="PIRNR006621"/>
    </source>
</evidence>
<dbReference type="InterPro" id="IPR024036">
    <property type="entry name" value="tRNA-dHydroUridine_Synthase_C"/>
</dbReference>
<evidence type="ECO:0000256" key="6">
    <source>
        <dbReference type="ARBA" id="ARBA00022694"/>
    </source>
</evidence>
<dbReference type="RefSeq" id="WP_382421738.1">
    <property type="nucleotide sequence ID" value="NZ_JBHSCW010000003.1"/>
</dbReference>
<gene>
    <name evidence="14" type="primary">dusB</name>
    <name evidence="14" type="ORF">ACFOW6_07620</name>
</gene>
<dbReference type="PANTHER" id="PTHR45846:SF1">
    <property type="entry name" value="TRNA-DIHYDROURIDINE(47) SYNTHASE [NAD(P)(+)]-LIKE"/>
    <property type="match status" value="1"/>
</dbReference>
<organism evidence="14 15">
    <name type="scientific">Fodinicurvata halophila</name>
    <dbReference type="NCBI Taxonomy" id="1419723"/>
    <lineage>
        <taxon>Bacteria</taxon>
        <taxon>Pseudomonadati</taxon>
        <taxon>Pseudomonadota</taxon>
        <taxon>Alphaproteobacteria</taxon>
        <taxon>Rhodospirillales</taxon>
        <taxon>Rhodovibrionaceae</taxon>
        <taxon>Fodinicurvata</taxon>
    </lineage>
</organism>
<dbReference type="CDD" id="cd02801">
    <property type="entry name" value="DUS_like_FMN"/>
    <property type="match status" value="1"/>
</dbReference>
<comment type="function">
    <text evidence="2 12">Catalyzes the synthesis of 5,6-dihydrouridine (D), a modified base found in the D-loop of most tRNAs, via the reduction of the C5-C6 double bond in target uridines.</text>
</comment>
<evidence type="ECO:0000259" key="13">
    <source>
        <dbReference type="Pfam" id="PF01207"/>
    </source>
</evidence>
<dbReference type="Pfam" id="PF01207">
    <property type="entry name" value="Dus"/>
    <property type="match status" value="1"/>
</dbReference>
<sequence>MSISIANITIEDPVFLAPMSGISDQPFRRLVRQWGCGLVFSEMIASEAMIRQTRQSMKMATGCDEESPMAVQLAGCDPEVMAEAARLNQDRGAALIDINFGCPVKKVVNKLAGSALMRDEKLAGDILSAVVRAVDVPVTLKMRLGWDDENRNAPRLARIAEDSGIKLITVHGRTRCQLYNGSANWQAVAEVVASTSLPVVVNGDIATPEDARMALQKSGAQGVMVGRATCGRPWLIRRIQDYLRTGALSPEPCLEERCACLLQHYDSLLSHYGREQGVRIARKHIAWSLHGLRGANAFRERINKIAKPEDVQTEIRRVFAENAEVAAA</sequence>
<dbReference type="Gene3D" id="3.20.20.70">
    <property type="entry name" value="Aldolase class I"/>
    <property type="match status" value="1"/>
</dbReference>
<dbReference type="SUPFAM" id="SSF51395">
    <property type="entry name" value="FMN-linked oxidoreductases"/>
    <property type="match status" value="1"/>
</dbReference>
<comment type="similarity">
    <text evidence="12">Belongs to the dus family.</text>
</comment>
<comment type="caution">
    <text evidence="14">The sequence shown here is derived from an EMBL/GenBank/DDBJ whole genome shotgun (WGS) entry which is preliminary data.</text>
</comment>
<keyword evidence="7" id="KW-0521">NADP</keyword>
<dbReference type="InterPro" id="IPR001269">
    <property type="entry name" value="DUS_fam"/>
</dbReference>
<dbReference type="PANTHER" id="PTHR45846">
    <property type="entry name" value="TRNA-DIHYDROURIDINE(47) SYNTHASE [NAD(P)(+)]-LIKE"/>
    <property type="match status" value="1"/>
</dbReference>